<sequence length="1193" mass="131812">MLQIQHIRKEYKTGKLVQKALDDVSLNLRDNEFVAILGPSGSGKTTLLNIIGGLDRYDSGDLIINGISTKKYKDRDWDSYRNHTIGFVFQSYNLIPHQTLLANVELALTISGVGKAERRRRAKEALEKVGLGEQIEKRPSQLSGGQMQRVAIARALVNDPEILLADEPTGALDSNTSVQVMDLLREVAKDRLVVMVTHNPELAELYATRIVNLRDGKIRSDTNPYEVDEAALSPPEHKNMGKSSMSFLTALALSFNNLKTKKARTLLTSFAGSIGIIGIALILALSNGVNAYIQSVEEETLSEYPLEIQSTGFDLTAMMTMNMGTDDKDAEKEDDDQVNVVQMITNMFSTMDSNDLKSLKKYLDDHEKEIGKYAKSVEYSYSVTPQIFRLDKDRDKIRQVNPDKSFASLGLGSSSSANSMMSSMMSTDVFYEMPREENLYKNQYDVKAGRWPESYDECVVVMTADGSISDFLLYTLGLRDAMELDDMIEQFMKDEDVDTPDNIGTYRYEDILGTTFKLVNASDYYSYDSEYKVWKDKSDNNKYMKKLVKNGEDLKVVGIVQPSEDANGALLRTGIYYPAELTDHVIEEAKNSKIVKAQMKNEDIDVFTNEEFGKESDNDFDMGSLFKIDEDKLQNAFKFDENAMANAMAGSTDLSDAFSVDPNTLDLSGMLDLSAINISLPEAPDLSFGNLMSGIKIQASGDDVSNLAAALLKGYQEYAKEHPEADYSGLGENFIGYLNTEKAQEILKNNIKDIIGASGSVEVSKEELQQLIKDIMTGFQKYAQEKGYTDMTKLDEYLTEYLQTEECQQILTAWAEKNIHINGDVNITKEQLEKLSKELLEGYEAYVQENGYPDPAKMGEYFMDYLGTDSAKQELSAGLMKMINTKGVEEQISAAIGTYMQSAFSSYGNTLSQALGTQISKAMEQMMTQIAGGMEKAMTQAMSRVGENLQNAFSIDADAFTGAFDISMDGEELTELMMSMGNTGSTTYDSNLQKLGYADKAEPSGISIYPKNFESKEQIVQLLDDYNSKMEREGKDEQVISYTDMVGTLMSSVTDIVDIISYVLIAFVAISLVVSSIMIGVITYISVLERRKEIGILRAIGASKGNISQVFNAETCIIGLCAGLIGIGLTLLLLIPGNALIHKLADTTAVSASLPVIPALILIVLSVFLTFIGGLIPSKKAAKSDPVTALRND</sequence>
<dbReference type="RefSeq" id="WP_129257462.1">
    <property type="nucleotide sequence ID" value="NZ_SDKC01000001.1"/>
</dbReference>
<dbReference type="InterPro" id="IPR003439">
    <property type="entry name" value="ABC_transporter-like_ATP-bd"/>
</dbReference>
<keyword evidence="4 10" id="KW-0812">Transmembrane</keyword>
<dbReference type="PROSITE" id="PS00211">
    <property type="entry name" value="ABC_TRANSPORTER_1"/>
    <property type="match status" value="1"/>
</dbReference>
<evidence type="ECO:0000256" key="9">
    <source>
        <dbReference type="ARBA" id="ARBA00038388"/>
    </source>
</evidence>
<evidence type="ECO:0000259" key="11">
    <source>
        <dbReference type="PROSITE" id="PS50893"/>
    </source>
</evidence>
<dbReference type="Pfam" id="PF00005">
    <property type="entry name" value="ABC_tran"/>
    <property type="match status" value="1"/>
</dbReference>
<evidence type="ECO:0000313" key="12">
    <source>
        <dbReference type="EMBL" id="RXS74918.1"/>
    </source>
</evidence>
<dbReference type="CDD" id="cd03255">
    <property type="entry name" value="ABC_MJ0796_LolCDE_FtsE"/>
    <property type="match status" value="1"/>
</dbReference>
<keyword evidence="8 10" id="KW-0472">Membrane</keyword>
<comment type="similarity">
    <text evidence="9">Belongs to the ABC transporter superfamily. Macrolide exporter (TC 3.A.1.122) family.</text>
</comment>
<keyword evidence="5" id="KW-0547">Nucleotide-binding</keyword>
<evidence type="ECO:0000256" key="3">
    <source>
        <dbReference type="ARBA" id="ARBA00022475"/>
    </source>
</evidence>
<dbReference type="PROSITE" id="PS50893">
    <property type="entry name" value="ABC_TRANSPORTER_2"/>
    <property type="match status" value="1"/>
</dbReference>
<dbReference type="EMBL" id="SDKC01000001">
    <property type="protein sequence ID" value="RXS74918.1"/>
    <property type="molecule type" value="Genomic_DNA"/>
</dbReference>
<evidence type="ECO:0000256" key="8">
    <source>
        <dbReference type="ARBA" id="ARBA00023136"/>
    </source>
</evidence>
<dbReference type="InterPro" id="IPR017871">
    <property type="entry name" value="ABC_transporter-like_CS"/>
</dbReference>
<evidence type="ECO:0000256" key="2">
    <source>
        <dbReference type="ARBA" id="ARBA00022448"/>
    </source>
</evidence>
<protein>
    <submittedName>
        <fullName evidence="12">ABC transporter ATP-binding protein/permease</fullName>
    </submittedName>
</protein>
<gene>
    <name evidence="12" type="ORF">ETP43_06575</name>
</gene>
<keyword evidence="13" id="KW-1185">Reference proteome</keyword>
<comment type="subcellular location">
    <subcellularLocation>
        <location evidence="1">Cell inner membrane</location>
        <topology evidence="1">Multi-pass membrane protein</topology>
    </subcellularLocation>
</comment>
<dbReference type="InterPro" id="IPR003593">
    <property type="entry name" value="AAA+_ATPase"/>
</dbReference>
<keyword evidence="2" id="KW-0813">Transport</keyword>
<dbReference type="Gene3D" id="3.40.50.300">
    <property type="entry name" value="P-loop containing nucleotide triphosphate hydrolases"/>
    <property type="match status" value="1"/>
</dbReference>
<organism evidence="12 13">
    <name type="scientific">Blautia faecicola</name>
    <dbReference type="NCBI Taxonomy" id="2509240"/>
    <lineage>
        <taxon>Bacteria</taxon>
        <taxon>Bacillati</taxon>
        <taxon>Bacillota</taxon>
        <taxon>Clostridia</taxon>
        <taxon>Lachnospirales</taxon>
        <taxon>Lachnospiraceae</taxon>
        <taxon>Blautia</taxon>
    </lineage>
</organism>
<keyword evidence="3" id="KW-1003">Cell membrane</keyword>
<reference evidence="12 13" key="1">
    <citation type="submission" date="2019-01" db="EMBL/GenBank/DDBJ databases">
        <title>Blautia sp. nov. KGMB01111 isolated human feces.</title>
        <authorList>
            <person name="Park J.-E."/>
            <person name="Kim J.-S."/>
            <person name="Park S.-H."/>
        </authorList>
    </citation>
    <scope>NUCLEOTIDE SEQUENCE [LARGE SCALE GENOMIC DNA]</scope>
    <source>
        <strain evidence="12 13">KGMB01111</strain>
    </source>
</reference>
<keyword evidence="7 10" id="KW-1133">Transmembrane helix</keyword>
<dbReference type="SUPFAM" id="SSF52540">
    <property type="entry name" value="P-loop containing nucleoside triphosphate hydrolases"/>
    <property type="match status" value="1"/>
</dbReference>
<dbReference type="PANTHER" id="PTHR42798:SF6">
    <property type="entry name" value="CELL DIVISION ATP-BINDING PROTEIN FTSE"/>
    <property type="match status" value="1"/>
</dbReference>
<feature type="transmembrane region" description="Helical" evidence="10">
    <location>
        <begin position="266"/>
        <end position="285"/>
    </location>
</feature>
<feature type="transmembrane region" description="Helical" evidence="10">
    <location>
        <begin position="1109"/>
        <end position="1135"/>
    </location>
</feature>
<feature type="transmembrane region" description="Helical" evidence="10">
    <location>
        <begin position="1155"/>
        <end position="1176"/>
    </location>
</feature>
<dbReference type="InterPro" id="IPR003838">
    <property type="entry name" value="ABC3_permease_C"/>
</dbReference>
<evidence type="ECO:0000256" key="4">
    <source>
        <dbReference type="ARBA" id="ARBA00022692"/>
    </source>
</evidence>
<evidence type="ECO:0000256" key="7">
    <source>
        <dbReference type="ARBA" id="ARBA00022989"/>
    </source>
</evidence>
<dbReference type="GO" id="GO:0005886">
    <property type="term" value="C:plasma membrane"/>
    <property type="evidence" value="ECO:0007669"/>
    <property type="project" value="UniProtKB-SubCell"/>
</dbReference>
<dbReference type="Proteomes" id="UP000290106">
    <property type="component" value="Unassembled WGS sequence"/>
</dbReference>
<dbReference type="InterPro" id="IPR027417">
    <property type="entry name" value="P-loop_NTPase"/>
</dbReference>
<accession>A0A4Q1RH43</accession>
<dbReference type="GO" id="GO:0098796">
    <property type="term" value="C:membrane protein complex"/>
    <property type="evidence" value="ECO:0007669"/>
    <property type="project" value="UniProtKB-ARBA"/>
</dbReference>
<evidence type="ECO:0000256" key="1">
    <source>
        <dbReference type="ARBA" id="ARBA00004429"/>
    </source>
</evidence>
<feature type="transmembrane region" description="Helical" evidence="10">
    <location>
        <begin position="1059"/>
        <end position="1088"/>
    </location>
</feature>
<evidence type="ECO:0000256" key="6">
    <source>
        <dbReference type="ARBA" id="ARBA00022840"/>
    </source>
</evidence>
<dbReference type="FunFam" id="3.40.50.300:FF:000032">
    <property type="entry name" value="Export ABC transporter ATP-binding protein"/>
    <property type="match status" value="1"/>
</dbReference>
<dbReference type="OrthoDB" id="2079174at2"/>
<proteinExistence type="inferred from homology"/>
<evidence type="ECO:0000256" key="10">
    <source>
        <dbReference type="SAM" id="Phobius"/>
    </source>
</evidence>
<dbReference type="AlphaFoldDB" id="A0A4Q1RH43"/>
<dbReference type="Pfam" id="PF02687">
    <property type="entry name" value="FtsX"/>
    <property type="match status" value="1"/>
</dbReference>
<dbReference type="GO" id="GO:0005524">
    <property type="term" value="F:ATP binding"/>
    <property type="evidence" value="ECO:0007669"/>
    <property type="project" value="UniProtKB-KW"/>
</dbReference>
<dbReference type="InterPro" id="IPR017911">
    <property type="entry name" value="MacB-like_ATP-bd"/>
</dbReference>
<dbReference type="SMART" id="SM00382">
    <property type="entry name" value="AAA"/>
    <property type="match status" value="1"/>
</dbReference>
<dbReference type="GO" id="GO:0022857">
    <property type="term" value="F:transmembrane transporter activity"/>
    <property type="evidence" value="ECO:0007669"/>
    <property type="project" value="UniProtKB-ARBA"/>
</dbReference>
<dbReference type="PANTHER" id="PTHR42798">
    <property type="entry name" value="LIPOPROTEIN-RELEASING SYSTEM ATP-BINDING PROTEIN LOLD"/>
    <property type="match status" value="1"/>
</dbReference>
<comment type="caution">
    <text evidence="12">The sequence shown here is derived from an EMBL/GenBank/DDBJ whole genome shotgun (WGS) entry which is preliminary data.</text>
</comment>
<evidence type="ECO:0000256" key="5">
    <source>
        <dbReference type="ARBA" id="ARBA00022741"/>
    </source>
</evidence>
<name>A0A4Q1RH43_9FIRM</name>
<dbReference type="GO" id="GO:0016887">
    <property type="term" value="F:ATP hydrolysis activity"/>
    <property type="evidence" value="ECO:0007669"/>
    <property type="project" value="InterPro"/>
</dbReference>
<feature type="domain" description="ABC transporter" evidence="11">
    <location>
        <begin position="2"/>
        <end position="240"/>
    </location>
</feature>
<evidence type="ECO:0000313" key="13">
    <source>
        <dbReference type="Proteomes" id="UP000290106"/>
    </source>
</evidence>
<keyword evidence="6 12" id="KW-0067">ATP-binding</keyword>